<proteinExistence type="predicted"/>
<accession>A0A8S5PXV3</accession>
<evidence type="ECO:0000313" key="1">
    <source>
        <dbReference type="EMBL" id="DAE11855.1"/>
    </source>
</evidence>
<dbReference type="EMBL" id="BK015538">
    <property type="protein sequence ID" value="DAE11855.1"/>
    <property type="molecule type" value="Genomic_DNA"/>
</dbReference>
<protein>
    <submittedName>
        <fullName evidence="1">Uncharacterized protein</fullName>
    </submittedName>
</protein>
<reference evidence="1" key="1">
    <citation type="journal article" date="2021" name="Proc. Natl. Acad. Sci. U.S.A.">
        <title>A Catalog of Tens of Thousands of Viruses from Human Metagenomes Reveals Hidden Associations with Chronic Diseases.</title>
        <authorList>
            <person name="Tisza M.J."/>
            <person name="Buck C.B."/>
        </authorList>
    </citation>
    <scope>NUCLEOTIDE SEQUENCE</scope>
    <source>
        <strain evidence="1">CtD3x5</strain>
    </source>
</reference>
<sequence length="144" mass="16494">MKLKITLLDIKPVKIHCDIPMPENEEILNTPTINIEEQLQVSISTVRVNDTKTIIDARFHTSYHSFFINNTTPCAIAQLDLGHSVFLKIDTEEELKFEELMKNENFLKLLLKSAEPSLHMKVMNLLEQFNIPSSLFASPIEAEI</sequence>
<organism evidence="1">
    <name type="scientific">Siphoviridae sp. ctD3x5</name>
    <dbReference type="NCBI Taxonomy" id="2825384"/>
    <lineage>
        <taxon>Viruses</taxon>
        <taxon>Duplodnaviria</taxon>
        <taxon>Heunggongvirae</taxon>
        <taxon>Uroviricota</taxon>
        <taxon>Caudoviricetes</taxon>
    </lineage>
</organism>
<name>A0A8S5PXV3_9CAUD</name>